<dbReference type="Proteomes" id="UP000320055">
    <property type="component" value="Unassembled WGS sequence"/>
</dbReference>
<dbReference type="OrthoDB" id="5242510at2"/>
<dbReference type="Pfam" id="PF11927">
    <property type="entry name" value="HODM_asu-like"/>
    <property type="match status" value="1"/>
</dbReference>
<protein>
    <recommendedName>
        <fullName evidence="3">DUF3445 domain-containing protein</fullName>
    </recommendedName>
</protein>
<organism evidence="1 2">
    <name type="scientific">Hyella patelloides LEGE 07179</name>
    <dbReference type="NCBI Taxonomy" id="945734"/>
    <lineage>
        <taxon>Bacteria</taxon>
        <taxon>Bacillati</taxon>
        <taxon>Cyanobacteriota</taxon>
        <taxon>Cyanophyceae</taxon>
        <taxon>Pleurocapsales</taxon>
        <taxon>Hyellaceae</taxon>
        <taxon>Hyella</taxon>
    </lineage>
</organism>
<accession>A0A563VY23</accession>
<sequence>MSNSIEAIKKFPFPFTSDSYKYSVNIQPVTNEALFDVNEHYNSEIELRDRILQKGHKGRYVALPHMKEAQWDTLEMIMNDLATWYPESFSLTQNGDRWIWENKKLNLKDTFTFLDESSLPYQPFEYISRQVPEDIMLLDQREGDLFVDAGILMFPTLWSLGFNAGMSFEEIHTPVPRAHQMGVFKKAKAFLMRVQIGKPWTRRNWTMTINRRLETSFETYPEWGKDRSTVTLENCGEKVHLRVEVQRFARLPRSNALMFPIHTYLISLNELSTNPAWTRQLHQVLKNLPADLIEYKGLSRYYDTVLTWLSHKHEVKALF</sequence>
<proteinExistence type="predicted"/>
<gene>
    <name evidence="1" type="ORF">H1P_440016</name>
</gene>
<dbReference type="InterPro" id="IPR021848">
    <property type="entry name" value="HODM_asu-like"/>
</dbReference>
<evidence type="ECO:0000313" key="1">
    <source>
        <dbReference type="EMBL" id="VEP16358.1"/>
    </source>
</evidence>
<evidence type="ECO:0008006" key="3">
    <source>
        <dbReference type="Google" id="ProtNLM"/>
    </source>
</evidence>
<reference evidence="1 2" key="1">
    <citation type="submission" date="2019-01" db="EMBL/GenBank/DDBJ databases">
        <authorList>
            <person name="Brito A."/>
        </authorList>
    </citation>
    <scope>NUCLEOTIDE SEQUENCE [LARGE SCALE GENOMIC DNA]</scope>
    <source>
        <strain evidence="1">1</strain>
    </source>
</reference>
<dbReference type="RefSeq" id="WP_144866130.1">
    <property type="nucleotide sequence ID" value="NZ_LR213804.1"/>
</dbReference>
<dbReference type="EMBL" id="CAACVJ010000379">
    <property type="protein sequence ID" value="VEP16358.1"/>
    <property type="molecule type" value="Genomic_DNA"/>
</dbReference>
<evidence type="ECO:0000313" key="2">
    <source>
        <dbReference type="Proteomes" id="UP000320055"/>
    </source>
</evidence>
<dbReference type="AlphaFoldDB" id="A0A563VY23"/>
<name>A0A563VY23_9CYAN</name>
<keyword evidence="2" id="KW-1185">Reference proteome</keyword>